<evidence type="ECO:0000256" key="1">
    <source>
        <dbReference type="SAM" id="Phobius"/>
    </source>
</evidence>
<keyword evidence="3" id="KW-1185">Reference proteome</keyword>
<dbReference type="RefSeq" id="WP_265134686.1">
    <property type="nucleotide sequence ID" value="NZ_FXTX01000007.1"/>
</dbReference>
<keyword evidence="1" id="KW-0812">Transmembrane</keyword>
<comment type="caution">
    <text evidence="2">The sequence shown here is derived from an EMBL/GenBank/DDBJ whole genome shotgun (WGS) entry which is preliminary data.</text>
</comment>
<dbReference type="EMBL" id="FXTX01000007">
    <property type="protein sequence ID" value="SMP09945.1"/>
    <property type="molecule type" value="Genomic_DNA"/>
</dbReference>
<protein>
    <submittedName>
        <fullName evidence="2">Uncharacterized protein</fullName>
    </submittedName>
</protein>
<sequence length="74" mass="8645">MKDKIKSIFKDFKSGHFRFHGEIGNFLELFEDLIVFLLTLLLFYLNLIAIYDLFTDLVSGSTKFTELVPKQIIV</sequence>
<keyword evidence="1" id="KW-1133">Transmembrane helix</keyword>
<dbReference type="AlphaFoldDB" id="A0AA45WL36"/>
<name>A0AA45WL36_9AQUI</name>
<organism evidence="2 3">
    <name type="scientific">Venenivibrio stagnispumantis</name>
    <dbReference type="NCBI Taxonomy" id="407998"/>
    <lineage>
        <taxon>Bacteria</taxon>
        <taxon>Pseudomonadati</taxon>
        <taxon>Aquificota</taxon>
        <taxon>Aquificia</taxon>
        <taxon>Aquificales</taxon>
        <taxon>Hydrogenothermaceae</taxon>
        <taxon>Venenivibrio</taxon>
    </lineage>
</organism>
<proteinExistence type="predicted"/>
<evidence type="ECO:0000313" key="3">
    <source>
        <dbReference type="Proteomes" id="UP001157947"/>
    </source>
</evidence>
<feature type="transmembrane region" description="Helical" evidence="1">
    <location>
        <begin position="33"/>
        <end position="54"/>
    </location>
</feature>
<dbReference type="Proteomes" id="UP001157947">
    <property type="component" value="Unassembled WGS sequence"/>
</dbReference>
<accession>A0AA45WL36</accession>
<reference evidence="2" key="1">
    <citation type="submission" date="2017-05" db="EMBL/GenBank/DDBJ databases">
        <authorList>
            <person name="Varghese N."/>
            <person name="Submissions S."/>
        </authorList>
    </citation>
    <scope>NUCLEOTIDE SEQUENCE</scope>
    <source>
        <strain evidence="2">DSM 18763</strain>
    </source>
</reference>
<keyword evidence="1" id="KW-0472">Membrane</keyword>
<gene>
    <name evidence="2" type="ORF">SAMN06264868_10745</name>
</gene>
<evidence type="ECO:0000313" key="2">
    <source>
        <dbReference type="EMBL" id="SMP09945.1"/>
    </source>
</evidence>